<dbReference type="Gene3D" id="3.90.1140.10">
    <property type="entry name" value="Cyclic phosphodiesterase"/>
    <property type="match status" value="1"/>
</dbReference>
<proteinExistence type="predicted"/>
<reference evidence="1" key="2">
    <citation type="journal article" date="2022" name="Microbiol. Resour. Announc.">
        <title>Metagenome Sequencing to Explore Phylogenomics of Terrestrial Cyanobacteria.</title>
        <authorList>
            <person name="Ward R.D."/>
            <person name="Stajich J.E."/>
            <person name="Johansen J.R."/>
            <person name="Huntemann M."/>
            <person name="Clum A."/>
            <person name="Foster B."/>
            <person name="Foster B."/>
            <person name="Roux S."/>
            <person name="Palaniappan K."/>
            <person name="Varghese N."/>
            <person name="Mukherjee S."/>
            <person name="Reddy T.B.K."/>
            <person name="Daum C."/>
            <person name="Copeland A."/>
            <person name="Chen I.A."/>
            <person name="Ivanova N.N."/>
            <person name="Kyrpides N.C."/>
            <person name="Shapiro N."/>
            <person name="Eloe-Fadrosh E.A."/>
            <person name="Pietrasiak N."/>
        </authorList>
    </citation>
    <scope>NUCLEOTIDE SEQUENCE</scope>
    <source>
        <strain evidence="1">UHER 2000/2452</strain>
    </source>
</reference>
<dbReference type="Pfam" id="PF13563">
    <property type="entry name" value="2_5_RNA_ligase2"/>
    <property type="match status" value="1"/>
</dbReference>
<comment type="caution">
    <text evidence="1">The sequence shown here is derived from an EMBL/GenBank/DDBJ whole genome shotgun (WGS) entry which is preliminary data.</text>
</comment>
<dbReference type="EMBL" id="JAHHHD010000001">
    <property type="protein sequence ID" value="MBW4657363.1"/>
    <property type="molecule type" value="Genomic_DNA"/>
</dbReference>
<keyword evidence="1" id="KW-0436">Ligase</keyword>
<organism evidence="1 2">
    <name type="scientific">Drouetiella hepatica Uher 2000/2452</name>
    <dbReference type="NCBI Taxonomy" id="904376"/>
    <lineage>
        <taxon>Bacteria</taxon>
        <taxon>Bacillati</taxon>
        <taxon>Cyanobacteriota</taxon>
        <taxon>Cyanophyceae</taxon>
        <taxon>Oculatellales</taxon>
        <taxon>Oculatellaceae</taxon>
        <taxon>Drouetiella</taxon>
    </lineage>
</organism>
<dbReference type="AlphaFoldDB" id="A0A951Q9R7"/>
<dbReference type="GO" id="GO:0016874">
    <property type="term" value="F:ligase activity"/>
    <property type="evidence" value="ECO:0007669"/>
    <property type="project" value="UniProtKB-KW"/>
</dbReference>
<accession>A0A951Q9R7</accession>
<reference evidence="1" key="1">
    <citation type="submission" date="2021-05" db="EMBL/GenBank/DDBJ databases">
        <authorList>
            <person name="Pietrasiak N."/>
            <person name="Ward R."/>
            <person name="Stajich J.E."/>
            <person name="Kurbessoian T."/>
        </authorList>
    </citation>
    <scope>NUCLEOTIDE SEQUENCE</scope>
    <source>
        <strain evidence="1">UHER 2000/2452</strain>
    </source>
</reference>
<gene>
    <name evidence="1" type="ORF">KME15_01715</name>
</gene>
<name>A0A951Q9R7_9CYAN</name>
<evidence type="ECO:0000313" key="2">
    <source>
        <dbReference type="Proteomes" id="UP000757435"/>
    </source>
</evidence>
<dbReference type="InterPro" id="IPR009097">
    <property type="entry name" value="Cyclic_Pdiesterase"/>
</dbReference>
<evidence type="ECO:0000313" key="1">
    <source>
        <dbReference type="EMBL" id="MBW4657363.1"/>
    </source>
</evidence>
<dbReference type="SUPFAM" id="SSF55144">
    <property type="entry name" value="LigT-like"/>
    <property type="match status" value="1"/>
</dbReference>
<sequence>MDGVVALLDHQHCKAIDCLRDEFRKLDISIATCPHLSFQVAEKYDVSALRLIMSQLSRDCPPLQVLTSGLGFFTGDQPILHIPVVRNRTLADFHQRIWEAVAPVSSEISHHYHPDTWIPHITLVYGLAAPQLSELVGCLSDRCFNWTIKLDNLSLLCDGGIERWQLGYGEKA</sequence>
<protein>
    <submittedName>
        <fullName evidence="1">2'-5' RNA ligase family protein</fullName>
    </submittedName>
</protein>
<dbReference type="Proteomes" id="UP000757435">
    <property type="component" value="Unassembled WGS sequence"/>
</dbReference>